<evidence type="ECO:0000313" key="4">
    <source>
        <dbReference type="EMBL" id="KAA1107805.1"/>
    </source>
</evidence>
<dbReference type="SMART" id="SM00450">
    <property type="entry name" value="RHOD"/>
    <property type="match status" value="1"/>
</dbReference>
<accession>A0A5B0NJP8</accession>
<feature type="compositionally biased region" description="Low complexity" evidence="1">
    <location>
        <begin position="1"/>
        <end position="29"/>
    </location>
</feature>
<evidence type="ECO:0000313" key="5">
    <source>
        <dbReference type="Proteomes" id="UP000324748"/>
    </source>
</evidence>
<feature type="domain" description="Rhodanese" evidence="2">
    <location>
        <begin position="88"/>
        <end position="185"/>
    </location>
</feature>
<dbReference type="PANTHER" id="PTHR44086">
    <property type="entry name" value="THIOSULFATE SULFURTRANSFERASE RDL2, MITOCHONDRIAL-RELATED"/>
    <property type="match status" value="1"/>
</dbReference>
<dbReference type="PROSITE" id="PS50206">
    <property type="entry name" value="RHODANESE_3"/>
    <property type="match status" value="1"/>
</dbReference>
<feature type="region of interest" description="Disordered" evidence="1">
    <location>
        <begin position="1"/>
        <end position="31"/>
    </location>
</feature>
<dbReference type="Pfam" id="PF00581">
    <property type="entry name" value="Rhodanese"/>
    <property type="match status" value="1"/>
</dbReference>
<dbReference type="SUPFAM" id="SSF52821">
    <property type="entry name" value="Rhodanese/Cell cycle control phosphatase"/>
    <property type="match status" value="1"/>
</dbReference>
<organism evidence="3 5">
    <name type="scientific">Puccinia graminis f. sp. tritici</name>
    <dbReference type="NCBI Taxonomy" id="56615"/>
    <lineage>
        <taxon>Eukaryota</taxon>
        <taxon>Fungi</taxon>
        <taxon>Dikarya</taxon>
        <taxon>Basidiomycota</taxon>
        <taxon>Pucciniomycotina</taxon>
        <taxon>Pucciniomycetes</taxon>
        <taxon>Pucciniales</taxon>
        <taxon>Pucciniaceae</taxon>
        <taxon>Puccinia</taxon>
    </lineage>
</organism>
<dbReference type="Gene3D" id="3.40.250.10">
    <property type="entry name" value="Rhodanese-like domain"/>
    <property type="match status" value="1"/>
</dbReference>
<sequence>MISSSRLSSSVYRPRPIRRGPSSRLISSPTTNYTSFAPPIHPRITPVSSTLSRPPFPSSFVRFGSSFNPWKMNSDIEYRELKPITDMPSDDVLLIDVREESEVIQGNIPSSVNMPMSVFEKTLDKHPDEFLQTVGFRKPRPEQKIVFYCRSGARSARALDIARLKGFKNVRNYKGSWLDWIDKENSA</sequence>
<dbReference type="PANTHER" id="PTHR44086:SF10">
    <property type="entry name" value="THIOSULFATE SULFURTRANSFERASE_RHODANESE-LIKE DOMAIN-CONTAINING PROTEIN 3"/>
    <property type="match status" value="1"/>
</dbReference>
<dbReference type="OrthoDB" id="566238at2759"/>
<dbReference type="AlphaFoldDB" id="A0A5B0NJP8"/>
<reference evidence="5 6" key="1">
    <citation type="submission" date="2019-05" db="EMBL/GenBank/DDBJ databases">
        <title>Emergence of the Ug99 lineage of the wheat stem rust pathogen through somatic hybridization.</title>
        <authorList>
            <person name="Li F."/>
            <person name="Upadhyaya N.M."/>
            <person name="Sperschneider J."/>
            <person name="Matny O."/>
            <person name="Nguyen-Phuc H."/>
            <person name="Mago R."/>
            <person name="Raley C."/>
            <person name="Miller M.E."/>
            <person name="Silverstein K.A.T."/>
            <person name="Henningsen E."/>
            <person name="Hirsch C.D."/>
            <person name="Visser B."/>
            <person name="Pretorius Z.A."/>
            <person name="Steffenson B.J."/>
            <person name="Schwessinger B."/>
            <person name="Dodds P.N."/>
            <person name="Figueroa M."/>
        </authorList>
    </citation>
    <scope>NUCLEOTIDE SEQUENCE [LARGE SCALE GENOMIC DNA]</scope>
    <source>
        <strain evidence="3">21-0</strain>
        <strain evidence="4 6">Ug99</strain>
    </source>
</reference>
<protein>
    <recommendedName>
        <fullName evidence="2">Rhodanese domain-containing protein</fullName>
    </recommendedName>
</protein>
<dbReference type="Proteomes" id="UP000325313">
    <property type="component" value="Unassembled WGS sequence"/>
</dbReference>
<keyword evidence="5" id="KW-1185">Reference proteome</keyword>
<dbReference type="EMBL" id="VDEP01000307">
    <property type="protein sequence ID" value="KAA1107805.1"/>
    <property type="molecule type" value="Genomic_DNA"/>
</dbReference>
<comment type="caution">
    <text evidence="3">The sequence shown here is derived from an EMBL/GenBank/DDBJ whole genome shotgun (WGS) entry which is preliminary data.</text>
</comment>
<name>A0A5B0NJP8_PUCGR</name>
<evidence type="ECO:0000313" key="3">
    <source>
        <dbReference type="EMBL" id="KAA1089477.1"/>
    </source>
</evidence>
<evidence type="ECO:0000256" key="1">
    <source>
        <dbReference type="SAM" id="MobiDB-lite"/>
    </source>
</evidence>
<dbReference type="InterPro" id="IPR001763">
    <property type="entry name" value="Rhodanese-like_dom"/>
</dbReference>
<evidence type="ECO:0000259" key="2">
    <source>
        <dbReference type="PROSITE" id="PS50206"/>
    </source>
</evidence>
<dbReference type="GO" id="GO:0005739">
    <property type="term" value="C:mitochondrion"/>
    <property type="evidence" value="ECO:0007669"/>
    <property type="project" value="TreeGrafter"/>
</dbReference>
<dbReference type="Proteomes" id="UP000324748">
    <property type="component" value="Unassembled WGS sequence"/>
</dbReference>
<dbReference type="InterPro" id="IPR036873">
    <property type="entry name" value="Rhodanese-like_dom_sf"/>
</dbReference>
<proteinExistence type="predicted"/>
<evidence type="ECO:0000313" key="6">
    <source>
        <dbReference type="Proteomes" id="UP000325313"/>
    </source>
</evidence>
<dbReference type="EMBL" id="VSWC01000093">
    <property type="protein sequence ID" value="KAA1089477.1"/>
    <property type="molecule type" value="Genomic_DNA"/>
</dbReference>
<dbReference type="GO" id="GO:0004792">
    <property type="term" value="F:thiosulfate-cyanide sulfurtransferase activity"/>
    <property type="evidence" value="ECO:0007669"/>
    <property type="project" value="TreeGrafter"/>
</dbReference>
<gene>
    <name evidence="3" type="ORF">PGT21_019353</name>
    <name evidence="4" type="ORF">PGTUg99_022125</name>
</gene>